<dbReference type="AlphaFoldDB" id="A0A381ZVL6"/>
<dbReference type="InterPro" id="IPR052567">
    <property type="entry name" value="OP_Dioxygenase"/>
</dbReference>
<dbReference type="InterPro" id="IPR003607">
    <property type="entry name" value="HD/PDEase_dom"/>
</dbReference>
<dbReference type="Gene3D" id="1.10.3210.10">
    <property type="entry name" value="Hypothetical protein af1432"/>
    <property type="match status" value="1"/>
</dbReference>
<feature type="domain" description="HD" evidence="1">
    <location>
        <begin position="29"/>
        <end position="97"/>
    </location>
</feature>
<dbReference type="InterPro" id="IPR006674">
    <property type="entry name" value="HD_domain"/>
</dbReference>
<dbReference type="CDD" id="cd00077">
    <property type="entry name" value="HDc"/>
    <property type="match status" value="1"/>
</dbReference>
<dbReference type="SUPFAM" id="SSF109604">
    <property type="entry name" value="HD-domain/PDEase-like"/>
    <property type="match status" value="1"/>
</dbReference>
<reference evidence="2" key="1">
    <citation type="submission" date="2018-05" db="EMBL/GenBank/DDBJ databases">
        <authorList>
            <person name="Lanie J.A."/>
            <person name="Ng W.-L."/>
            <person name="Kazmierczak K.M."/>
            <person name="Andrzejewski T.M."/>
            <person name="Davidsen T.M."/>
            <person name="Wayne K.J."/>
            <person name="Tettelin H."/>
            <person name="Glass J.I."/>
            <person name="Rusch D."/>
            <person name="Podicherti R."/>
            <person name="Tsui H.-C.T."/>
            <person name="Winkler M.E."/>
        </authorList>
    </citation>
    <scope>NUCLEOTIDE SEQUENCE</scope>
</reference>
<dbReference type="PANTHER" id="PTHR40202:SF1">
    <property type="entry name" value="HD DOMAIN-CONTAINING PROTEIN"/>
    <property type="match status" value="1"/>
</dbReference>
<evidence type="ECO:0000313" key="2">
    <source>
        <dbReference type="EMBL" id="SVA92892.1"/>
    </source>
</evidence>
<feature type="non-terminal residue" evidence="2">
    <location>
        <position position="133"/>
    </location>
</feature>
<sequence>MNPADQIRDLFSERGHLAYGEGVSELQHALQAASLAQKDNAPNSLIVAALLHDIGHLLHGLSEDVAEQGIDGHHERIGEKWLEKYFGPEISQPVRLHVAAKRYQCTVNPDYLAQLSPASLKSFILQGDKMNGD</sequence>
<organism evidence="2">
    <name type="scientific">marine metagenome</name>
    <dbReference type="NCBI Taxonomy" id="408172"/>
    <lineage>
        <taxon>unclassified sequences</taxon>
        <taxon>metagenomes</taxon>
        <taxon>ecological metagenomes</taxon>
    </lineage>
</organism>
<gene>
    <name evidence="2" type="ORF">METZ01_LOCUS145746</name>
</gene>
<protein>
    <recommendedName>
        <fullName evidence="1">HD domain-containing protein</fullName>
    </recommendedName>
</protein>
<accession>A0A381ZVL6</accession>
<dbReference type="Pfam" id="PF01966">
    <property type="entry name" value="HD"/>
    <property type="match status" value="1"/>
</dbReference>
<dbReference type="EMBL" id="UINC01022711">
    <property type="protein sequence ID" value="SVA92892.1"/>
    <property type="molecule type" value="Genomic_DNA"/>
</dbReference>
<dbReference type="PANTHER" id="PTHR40202">
    <property type="match status" value="1"/>
</dbReference>
<proteinExistence type="predicted"/>
<name>A0A381ZVL6_9ZZZZ</name>
<evidence type="ECO:0000259" key="1">
    <source>
        <dbReference type="Pfam" id="PF01966"/>
    </source>
</evidence>